<evidence type="ECO:0000256" key="3">
    <source>
        <dbReference type="ARBA" id="ARBA00008654"/>
    </source>
</evidence>
<dbReference type="Gene3D" id="3.60.130.10">
    <property type="entry name" value="Clavaminate synthase-like"/>
    <property type="match status" value="1"/>
</dbReference>
<dbReference type="GO" id="GO:0045329">
    <property type="term" value="P:carnitine biosynthetic process"/>
    <property type="evidence" value="ECO:0007669"/>
    <property type="project" value="UniProtKB-KW"/>
</dbReference>
<evidence type="ECO:0000256" key="4">
    <source>
        <dbReference type="ARBA" id="ARBA00022723"/>
    </source>
</evidence>
<proteinExistence type="inferred from homology"/>
<name>A0A0L0HVQ7_SPIPD</name>
<evidence type="ECO:0000256" key="6">
    <source>
        <dbReference type="ARBA" id="ARBA00022964"/>
    </source>
</evidence>
<dbReference type="InParanoid" id="A0A0L0HVQ7"/>
<dbReference type="VEuPathDB" id="FungiDB:SPPG_00651"/>
<dbReference type="Gene3D" id="3.30.2020.30">
    <property type="match status" value="1"/>
</dbReference>
<dbReference type="InterPro" id="IPR050411">
    <property type="entry name" value="AlphaKG_dependent_hydroxylases"/>
</dbReference>
<dbReference type="PANTHER" id="PTHR10696">
    <property type="entry name" value="GAMMA-BUTYROBETAINE HYDROXYLASE-RELATED"/>
    <property type="match status" value="1"/>
</dbReference>
<dbReference type="InterPro" id="IPR010376">
    <property type="entry name" value="GBBH-like_N"/>
</dbReference>
<keyword evidence="7" id="KW-0560">Oxidoreductase</keyword>
<sequence length="430" mass="49453">MLKRLTKASVLLCGALRHGQFIHQHGIRTFHSTIASKIKVDRKDTHIEIQWGPSASPSCSKFNYSWLRDNCQCPLCVHPSNRQKLHSSGDVALSIKPESISIVEGGNGPHLEIKWPSGSLRPHANHRSRSEAHTSVVDVAWLQKQDYSPQAVRQRRNALFKPVYWDGDMYDQRKRSVDYQHFISSNDGLRKALEELRDYGLCFIRNAPTKDKEVENIGRRFGCIRETFYGTSWDVKSIPDAKNIAYTSLDLGLHMDLMYFEAPPGLQFLHCLKNSVTGGESIFLDSFKAVEILKTMHPEDYSVLTQVPVTFHYINDGHHMHFRRPTIVEDDLNEQRMVYYAPPFQGPLEAEEHLVGPFYKAFAKFEEILRDPKLTYRMLLQPGDCVIFANRRVLHGRAEFDAASGDRHLKGAYVDWDDFKDKLRVLDVRK</sequence>
<keyword evidence="6" id="KW-0223">Dioxygenase</keyword>
<dbReference type="eggNOG" id="KOG3888">
    <property type="taxonomic scope" value="Eukaryota"/>
</dbReference>
<evidence type="ECO:0008006" key="13">
    <source>
        <dbReference type="Google" id="ProtNLM"/>
    </source>
</evidence>
<dbReference type="OrthoDB" id="406634at2759"/>
<dbReference type="GO" id="GO:0046872">
    <property type="term" value="F:metal ion binding"/>
    <property type="evidence" value="ECO:0007669"/>
    <property type="project" value="UniProtKB-KW"/>
</dbReference>
<keyword evidence="5" id="KW-0124">Carnitine biosynthesis</keyword>
<dbReference type="Proteomes" id="UP000053201">
    <property type="component" value="Unassembled WGS sequence"/>
</dbReference>
<dbReference type="EMBL" id="KQ257450">
    <property type="protein sequence ID" value="KND04964.1"/>
    <property type="molecule type" value="Genomic_DNA"/>
</dbReference>
<gene>
    <name evidence="11" type="ORF">SPPG_00651</name>
</gene>
<evidence type="ECO:0000256" key="1">
    <source>
        <dbReference type="ARBA" id="ARBA00001954"/>
    </source>
</evidence>
<dbReference type="GeneID" id="27684364"/>
<dbReference type="PANTHER" id="PTHR10696:SF25">
    <property type="entry name" value="OXIDOREDUCTASE AIM17-RELATED"/>
    <property type="match status" value="1"/>
</dbReference>
<protein>
    <recommendedName>
        <fullName evidence="13">Gamma-butyrobetaine dioxygenase</fullName>
    </recommendedName>
</protein>
<dbReference type="GO" id="GO:0016706">
    <property type="term" value="F:2-oxoglutarate-dependent dioxygenase activity"/>
    <property type="evidence" value="ECO:0007669"/>
    <property type="project" value="UniProtKB-ARBA"/>
</dbReference>
<feature type="domain" description="TauD/TfdA-like" evidence="9">
    <location>
        <begin position="175"/>
        <end position="413"/>
    </location>
</feature>
<dbReference type="InterPro" id="IPR003819">
    <property type="entry name" value="TauD/TfdA-like"/>
</dbReference>
<dbReference type="InterPro" id="IPR042098">
    <property type="entry name" value="TauD-like_sf"/>
</dbReference>
<keyword evidence="12" id="KW-1185">Reference proteome</keyword>
<evidence type="ECO:0000256" key="7">
    <source>
        <dbReference type="ARBA" id="ARBA00023002"/>
    </source>
</evidence>
<evidence type="ECO:0000313" key="12">
    <source>
        <dbReference type="Proteomes" id="UP000053201"/>
    </source>
</evidence>
<dbReference type="OMA" id="VHITWPN"/>
<dbReference type="Pfam" id="PF06155">
    <property type="entry name" value="GBBH-like_N"/>
    <property type="match status" value="1"/>
</dbReference>
<dbReference type="InterPro" id="IPR038492">
    <property type="entry name" value="GBBH-like_N_sf"/>
</dbReference>
<comment type="cofactor">
    <cofactor evidence="1">
        <name>Fe(2+)</name>
        <dbReference type="ChEBI" id="CHEBI:29033"/>
    </cofactor>
</comment>
<comment type="similarity">
    <text evidence="3">Belongs to the gamma-BBH/TMLD family.</text>
</comment>
<dbReference type="Pfam" id="PF02668">
    <property type="entry name" value="TauD"/>
    <property type="match status" value="1"/>
</dbReference>
<evidence type="ECO:0000256" key="8">
    <source>
        <dbReference type="ARBA" id="ARBA00023004"/>
    </source>
</evidence>
<evidence type="ECO:0000313" key="11">
    <source>
        <dbReference type="EMBL" id="KND04964.1"/>
    </source>
</evidence>
<evidence type="ECO:0000256" key="5">
    <source>
        <dbReference type="ARBA" id="ARBA00022873"/>
    </source>
</evidence>
<dbReference type="RefSeq" id="XP_016613003.1">
    <property type="nucleotide sequence ID" value="XM_016748978.1"/>
</dbReference>
<dbReference type="SUPFAM" id="SSF51197">
    <property type="entry name" value="Clavaminate synthase-like"/>
    <property type="match status" value="1"/>
</dbReference>
<keyword evidence="4" id="KW-0479">Metal-binding</keyword>
<accession>A0A0L0HVQ7</accession>
<dbReference type="GO" id="GO:0005739">
    <property type="term" value="C:mitochondrion"/>
    <property type="evidence" value="ECO:0007669"/>
    <property type="project" value="TreeGrafter"/>
</dbReference>
<organism evidence="11 12">
    <name type="scientific">Spizellomyces punctatus (strain DAOM BR117)</name>
    <dbReference type="NCBI Taxonomy" id="645134"/>
    <lineage>
        <taxon>Eukaryota</taxon>
        <taxon>Fungi</taxon>
        <taxon>Fungi incertae sedis</taxon>
        <taxon>Chytridiomycota</taxon>
        <taxon>Chytridiomycota incertae sedis</taxon>
        <taxon>Chytridiomycetes</taxon>
        <taxon>Spizellomycetales</taxon>
        <taxon>Spizellomycetaceae</taxon>
        <taxon>Spizellomyces</taxon>
    </lineage>
</organism>
<comment type="cofactor">
    <cofactor evidence="2">
        <name>L-ascorbate</name>
        <dbReference type="ChEBI" id="CHEBI:38290"/>
    </cofactor>
</comment>
<evidence type="ECO:0000256" key="2">
    <source>
        <dbReference type="ARBA" id="ARBA00001961"/>
    </source>
</evidence>
<reference evidence="11 12" key="1">
    <citation type="submission" date="2009-08" db="EMBL/GenBank/DDBJ databases">
        <title>The Genome Sequence of Spizellomyces punctatus strain DAOM BR117.</title>
        <authorList>
            <consortium name="The Broad Institute Genome Sequencing Platform"/>
            <person name="Russ C."/>
            <person name="Cuomo C."/>
            <person name="Shea T."/>
            <person name="Young S.K."/>
            <person name="Zeng Q."/>
            <person name="Koehrsen M."/>
            <person name="Haas B."/>
            <person name="Borodovsky M."/>
            <person name="Guigo R."/>
            <person name="Alvarado L."/>
            <person name="Berlin A."/>
            <person name="Bochicchio J."/>
            <person name="Borenstein D."/>
            <person name="Chapman S."/>
            <person name="Chen Z."/>
            <person name="Engels R."/>
            <person name="Freedman E."/>
            <person name="Gellesch M."/>
            <person name="Goldberg J."/>
            <person name="Griggs A."/>
            <person name="Gujja S."/>
            <person name="Heiman D."/>
            <person name="Hepburn T."/>
            <person name="Howarth C."/>
            <person name="Jen D."/>
            <person name="Larson L."/>
            <person name="Lewis B."/>
            <person name="Mehta T."/>
            <person name="Park D."/>
            <person name="Pearson M."/>
            <person name="Roberts A."/>
            <person name="Saif S."/>
            <person name="Shenoy N."/>
            <person name="Sisk P."/>
            <person name="Stolte C."/>
            <person name="Sykes S."/>
            <person name="Thomson T."/>
            <person name="Walk T."/>
            <person name="White J."/>
            <person name="Yandava C."/>
            <person name="Burger G."/>
            <person name="Gray M.W."/>
            <person name="Holland P.W.H."/>
            <person name="King N."/>
            <person name="Lang F.B.F."/>
            <person name="Roger A.J."/>
            <person name="Ruiz-Trillo I."/>
            <person name="Lander E."/>
            <person name="Nusbaum C."/>
        </authorList>
    </citation>
    <scope>NUCLEOTIDE SEQUENCE [LARGE SCALE GENOMIC DNA]</scope>
    <source>
        <strain evidence="11 12">DAOM BR117</strain>
    </source>
</reference>
<dbReference type="FunFam" id="3.60.130.10:FF:000001">
    <property type="entry name" value="Trimethyllysine dioxygenase, mitochondrial"/>
    <property type="match status" value="1"/>
</dbReference>
<dbReference type="STRING" id="645134.A0A0L0HVQ7"/>
<dbReference type="AlphaFoldDB" id="A0A0L0HVQ7"/>
<feature type="domain" description="Gamma-butyrobetaine hydroxylase-like N-terminal" evidence="10">
    <location>
        <begin position="38"/>
        <end position="118"/>
    </location>
</feature>
<keyword evidence="8" id="KW-0408">Iron</keyword>
<evidence type="ECO:0000259" key="10">
    <source>
        <dbReference type="Pfam" id="PF06155"/>
    </source>
</evidence>
<evidence type="ECO:0000259" key="9">
    <source>
        <dbReference type="Pfam" id="PF02668"/>
    </source>
</evidence>
<dbReference type="CDD" id="cd00250">
    <property type="entry name" value="CAS_like"/>
    <property type="match status" value="1"/>
</dbReference>